<keyword evidence="4" id="KW-0597">Phosphoprotein</keyword>
<sequence>MDYRVMNEEGCRHNLKERLYMKVLIVDDEKHVREAIRYFVPWDKYNISDIYEATNGQEATLIMQEHQPAIVFTDMRMPLMDGAELLEWLHKHYPNTKTIVISGYQDFNYVKPAIVYGGTDYLLKPLNSKQLIASAEHAFKLWMEEEAVRKQSQRQNMQLNVLRPLYWDKVLSDLVYGHASFQELKLALCEELGMPIGAVSCRVAVISMQGADCRLLQRFHGDVALTAFVLANVCNEVMAPDYSGYAFRSWQSGGELVILLWNAVQQAETVLNGVNESIRQAYGVQVDIGLSLLNPLPEGLQPAFAQARQGLEERNLLQRDGRIHLCRAGGKESRPEEDYAMDVQLDKLRIAVLSGDLERMERVVEEWARELAGLPLLTESSFLHQQEEIRAVLKRWRPEEEISLELCYDSQGLFSVENWESQLRSLLQRLSKGSAQAPDSRLVLEIREYLNRNYAQEMTLQHIAERFFISRENVSRKFKQITGENLSDYLTSLRVDKAKTLLQNTNLRLSQIAELVGYEDEKYFSRVFKKSTGVTPREYRKQEEED</sequence>
<dbReference type="InterPro" id="IPR009057">
    <property type="entry name" value="Homeodomain-like_sf"/>
</dbReference>
<protein>
    <submittedName>
        <fullName evidence="7">Response regulator</fullName>
    </submittedName>
</protein>
<organism evidence="7 8">
    <name type="scientific">Paenibacillus phytohabitans</name>
    <dbReference type="NCBI Taxonomy" id="2654978"/>
    <lineage>
        <taxon>Bacteria</taxon>
        <taxon>Bacillati</taxon>
        <taxon>Bacillota</taxon>
        <taxon>Bacilli</taxon>
        <taxon>Bacillales</taxon>
        <taxon>Paenibacillaceae</taxon>
        <taxon>Paenibacillus</taxon>
    </lineage>
</organism>
<dbReference type="PANTHER" id="PTHR43280">
    <property type="entry name" value="ARAC-FAMILY TRANSCRIPTIONAL REGULATOR"/>
    <property type="match status" value="1"/>
</dbReference>
<proteinExistence type="predicted"/>
<dbReference type="SMART" id="SM00342">
    <property type="entry name" value="HTH_ARAC"/>
    <property type="match status" value="1"/>
</dbReference>
<evidence type="ECO:0000313" key="7">
    <source>
        <dbReference type="EMBL" id="NOU79725.1"/>
    </source>
</evidence>
<accession>A0ABX1YFE6</accession>
<dbReference type="Gene3D" id="3.40.50.2300">
    <property type="match status" value="1"/>
</dbReference>
<keyword evidence="8" id="KW-1185">Reference proteome</keyword>
<feature type="domain" description="HTH araC/xylS-type" evidence="5">
    <location>
        <begin position="444"/>
        <end position="542"/>
    </location>
</feature>
<dbReference type="Pfam" id="PF12833">
    <property type="entry name" value="HTH_18"/>
    <property type="match status" value="1"/>
</dbReference>
<keyword evidence="3" id="KW-0804">Transcription</keyword>
<dbReference type="CDD" id="cd17536">
    <property type="entry name" value="REC_YesN-like"/>
    <property type="match status" value="1"/>
</dbReference>
<dbReference type="EMBL" id="WHOB01000030">
    <property type="protein sequence ID" value="NOU79725.1"/>
    <property type="molecule type" value="Genomic_DNA"/>
</dbReference>
<evidence type="ECO:0000256" key="3">
    <source>
        <dbReference type="ARBA" id="ARBA00023163"/>
    </source>
</evidence>
<dbReference type="PRINTS" id="PR00032">
    <property type="entry name" value="HTHARAC"/>
</dbReference>
<dbReference type="PROSITE" id="PS50110">
    <property type="entry name" value="RESPONSE_REGULATORY"/>
    <property type="match status" value="1"/>
</dbReference>
<dbReference type="InterPro" id="IPR001789">
    <property type="entry name" value="Sig_transdc_resp-reg_receiver"/>
</dbReference>
<dbReference type="PROSITE" id="PS01124">
    <property type="entry name" value="HTH_ARAC_FAMILY_2"/>
    <property type="match status" value="1"/>
</dbReference>
<evidence type="ECO:0000256" key="4">
    <source>
        <dbReference type="PROSITE-ProRule" id="PRU00169"/>
    </source>
</evidence>
<evidence type="ECO:0000256" key="1">
    <source>
        <dbReference type="ARBA" id="ARBA00023015"/>
    </source>
</evidence>
<dbReference type="InterPro" id="IPR018060">
    <property type="entry name" value="HTH_AraC"/>
</dbReference>
<dbReference type="PANTHER" id="PTHR43280:SF2">
    <property type="entry name" value="HTH-TYPE TRANSCRIPTIONAL REGULATOR EXSA"/>
    <property type="match status" value="1"/>
</dbReference>
<dbReference type="Pfam" id="PF00072">
    <property type="entry name" value="Response_reg"/>
    <property type="match status" value="1"/>
</dbReference>
<evidence type="ECO:0000256" key="2">
    <source>
        <dbReference type="ARBA" id="ARBA00023125"/>
    </source>
</evidence>
<gene>
    <name evidence="7" type="ORF">GC101_12660</name>
</gene>
<dbReference type="SUPFAM" id="SSF52172">
    <property type="entry name" value="CheY-like"/>
    <property type="match status" value="1"/>
</dbReference>
<evidence type="ECO:0000313" key="8">
    <source>
        <dbReference type="Proteomes" id="UP000596857"/>
    </source>
</evidence>
<dbReference type="InterPro" id="IPR020449">
    <property type="entry name" value="Tscrpt_reg_AraC-type_HTH"/>
</dbReference>
<reference evidence="7 8" key="1">
    <citation type="submission" date="2019-10" db="EMBL/GenBank/DDBJ databases">
        <title>Description of Paenibacillus terricola sp. nov.</title>
        <authorList>
            <person name="Carlier A."/>
            <person name="Qi S."/>
        </authorList>
    </citation>
    <scope>NUCLEOTIDE SEQUENCE [LARGE SCALE GENOMIC DNA]</scope>
    <source>
        <strain evidence="7 8">LMG 31459</strain>
    </source>
</reference>
<dbReference type="SUPFAM" id="SSF46689">
    <property type="entry name" value="Homeodomain-like"/>
    <property type="match status" value="2"/>
</dbReference>
<evidence type="ECO:0000259" key="5">
    <source>
        <dbReference type="PROSITE" id="PS01124"/>
    </source>
</evidence>
<dbReference type="Proteomes" id="UP000596857">
    <property type="component" value="Unassembled WGS sequence"/>
</dbReference>
<keyword evidence="2" id="KW-0238">DNA-binding</keyword>
<dbReference type="InterPro" id="IPR011006">
    <property type="entry name" value="CheY-like_superfamily"/>
</dbReference>
<dbReference type="InterPro" id="IPR018062">
    <property type="entry name" value="HTH_AraC-typ_CS"/>
</dbReference>
<dbReference type="SMART" id="SM00448">
    <property type="entry name" value="REC"/>
    <property type="match status" value="1"/>
</dbReference>
<feature type="modified residue" description="4-aspartylphosphate" evidence="4">
    <location>
        <position position="74"/>
    </location>
</feature>
<feature type="domain" description="Response regulatory" evidence="6">
    <location>
        <begin position="22"/>
        <end position="139"/>
    </location>
</feature>
<keyword evidence="1" id="KW-0805">Transcription regulation</keyword>
<dbReference type="Gene3D" id="1.10.10.60">
    <property type="entry name" value="Homeodomain-like"/>
    <property type="match status" value="2"/>
</dbReference>
<comment type="caution">
    <text evidence="7">The sequence shown here is derived from an EMBL/GenBank/DDBJ whole genome shotgun (WGS) entry which is preliminary data.</text>
</comment>
<evidence type="ECO:0000259" key="6">
    <source>
        <dbReference type="PROSITE" id="PS50110"/>
    </source>
</evidence>
<dbReference type="PROSITE" id="PS00041">
    <property type="entry name" value="HTH_ARAC_FAMILY_1"/>
    <property type="match status" value="1"/>
</dbReference>
<name>A0ABX1YFE6_9BACL</name>